<dbReference type="AlphaFoldDB" id="A0A3M2HTB2"/>
<dbReference type="OrthoDB" id="6903160at2"/>
<evidence type="ECO:0008006" key="3">
    <source>
        <dbReference type="Google" id="ProtNLM"/>
    </source>
</evidence>
<dbReference type="Proteomes" id="UP000269774">
    <property type="component" value="Unassembled WGS sequence"/>
</dbReference>
<comment type="caution">
    <text evidence="1">The sequence shown here is derived from an EMBL/GenBank/DDBJ whole genome shotgun (WGS) entry which is preliminary data.</text>
</comment>
<accession>A0A3M2HTB2</accession>
<organism evidence="1 2">
    <name type="scientific">Stutzerimonas zhaodongensis</name>
    <dbReference type="NCBI Taxonomy" id="1176257"/>
    <lineage>
        <taxon>Bacteria</taxon>
        <taxon>Pseudomonadati</taxon>
        <taxon>Pseudomonadota</taxon>
        <taxon>Gammaproteobacteria</taxon>
        <taxon>Pseudomonadales</taxon>
        <taxon>Pseudomonadaceae</taxon>
        <taxon>Stutzerimonas</taxon>
    </lineage>
</organism>
<keyword evidence="2" id="KW-1185">Reference proteome</keyword>
<evidence type="ECO:0000313" key="2">
    <source>
        <dbReference type="Proteomes" id="UP000269774"/>
    </source>
</evidence>
<dbReference type="RefSeq" id="WP_122165322.1">
    <property type="nucleotide sequence ID" value="NZ_CP180504.1"/>
</dbReference>
<gene>
    <name evidence="1" type="ORF">EA797_11500</name>
</gene>
<dbReference type="EMBL" id="RFFM01000002">
    <property type="protein sequence ID" value="RMH90132.1"/>
    <property type="molecule type" value="Genomic_DNA"/>
</dbReference>
<name>A0A3M2HTB2_9GAMM</name>
<proteinExistence type="predicted"/>
<protein>
    <recommendedName>
        <fullName evidence="3">DUF2188 domain-containing protein</fullName>
    </recommendedName>
</protein>
<sequence length="62" mass="6897">MQTTIRHLTGDEVPQGWRPTWVTCWVVEVDGKTIAGPYATREEAQAVMDGDQDPKISQTPTP</sequence>
<evidence type="ECO:0000313" key="1">
    <source>
        <dbReference type="EMBL" id="RMH90132.1"/>
    </source>
</evidence>
<reference evidence="1 2" key="1">
    <citation type="submission" date="2018-10" db="EMBL/GenBank/DDBJ databases">
        <title>Pseudomonas zhaodongensis NEAU-ST5-21(T) genome.</title>
        <authorList>
            <person name="Peng J."/>
            <person name="Liu Z.-P."/>
        </authorList>
    </citation>
    <scope>NUCLEOTIDE SEQUENCE [LARGE SCALE GENOMIC DNA]</scope>
    <source>
        <strain evidence="1 2">NEAU-ST5-21</strain>
    </source>
</reference>